<keyword evidence="4" id="KW-1185">Reference proteome</keyword>
<proteinExistence type="predicted"/>
<dbReference type="InterPro" id="IPR016140">
    <property type="entry name" value="Bifunc_inhib/LTP/seed_store"/>
</dbReference>
<dbReference type="AlphaFoldDB" id="A0A7J7N5U2"/>
<keyword evidence="1" id="KW-0732">Signal</keyword>
<accession>A0A7J7N5U2</accession>
<name>A0A7J7N5U2_9MAGN</name>
<dbReference type="Gene3D" id="1.10.110.10">
    <property type="entry name" value="Plant lipid-transfer and hydrophobic proteins"/>
    <property type="match status" value="1"/>
</dbReference>
<evidence type="ECO:0000313" key="4">
    <source>
        <dbReference type="Proteomes" id="UP000541444"/>
    </source>
</evidence>
<dbReference type="SUPFAM" id="SSF47699">
    <property type="entry name" value="Bifunctional inhibitor/lipid-transfer protein/seed storage 2S albumin"/>
    <property type="match status" value="1"/>
</dbReference>
<evidence type="ECO:0000259" key="2">
    <source>
        <dbReference type="Pfam" id="PF14368"/>
    </source>
</evidence>
<dbReference type="OrthoDB" id="1885440at2759"/>
<dbReference type="PANTHER" id="PTHR33286">
    <property type="entry name" value="BIFUNCTIONAL INHIBITOR/LIPID-TRANSFER PROTEIN/SEED STORAGE 2S ALBUMIN SUPERFAMILY PROTEIN"/>
    <property type="match status" value="1"/>
</dbReference>
<evidence type="ECO:0000313" key="3">
    <source>
        <dbReference type="EMBL" id="KAF6162412.1"/>
    </source>
</evidence>
<sequence>MERISSRKNMSMCVLMVVLVVMGGFLETAVGLNAAKCEHERKMMVNGCKSVLSGKSPSAYCCKRLRVSHFSCICPVITPIVNINKAVKILKACGRKVPKHLKCGSITFP</sequence>
<dbReference type="InterPro" id="IPR036312">
    <property type="entry name" value="Bifun_inhib/LTP/seed_sf"/>
</dbReference>
<feature type="signal peptide" evidence="1">
    <location>
        <begin position="1"/>
        <end position="31"/>
    </location>
</feature>
<dbReference type="Pfam" id="PF14368">
    <property type="entry name" value="LTP_2"/>
    <property type="match status" value="1"/>
</dbReference>
<gene>
    <name evidence="3" type="ORF">GIB67_009039</name>
</gene>
<organism evidence="3 4">
    <name type="scientific">Kingdonia uniflora</name>
    <dbReference type="NCBI Taxonomy" id="39325"/>
    <lineage>
        <taxon>Eukaryota</taxon>
        <taxon>Viridiplantae</taxon>
        <taxon>Streptophyta</taxon>
        <taxon>Embryophyta</taxon>
        <taxon>Tracheophyta</taxon>
        <taxon>Spermatophyta</taxon>
        <taxon>Magnoliopsida</taxon>
        <taxon>Ranunculales</taxon>
        <taxon>Circaeasteraceae</taxon>
        <taxon>Kingdonia</taxon>
    </lineage>
</organism>
<dbReference type="Proteomes" id="UP000541444">
    <property type="component" value="Unassembled WGS sequence"/>
</dbReference>
<dbReference type="EMBL" id="JACGCM010001030">
    <property type="protein sequence ID" value="KAF6162412.1"/>
    <property type="molecule type" value="Genomic_DNA"/>
</dbReference>
<protein>
    <recommendedName>
        <fullName evidence="2">Bifunctional inhibitor/plant lipid transfer protein/seed storage helical domain-containing protein</fullName>
    </recommendedName>
</protein>
<evidence type="ECO:0000256" key="1">
    <source>
        <dbReference type="SAM" id="SignalP"/>
    </source>
</evidence>
<reference evidence="3 4" key="1">
    <citation type="journal article" date="2020" name="IScience">
        <title>Genome Sequencing of the Endangered Kingdonia uniflora (Circaeasteraceae, Ranunculales) Reveals Potential Mechanisms of Evolutionary Specialization.</title>
        <authorList>
            <person name="Sun Y."/>
            <person name="Deng T."/>
            <person name="Zhang A."/>
            <person name="Moore M.J."/>
            <person name="Landis J.B."/>
            <person name="Lin N."/>
            <person name="Zhang H."/>
            <person name="Zhang X."/>
            <person name="Huang J."/>
            <person name="Zhang X."/>
            <person name="Sun H."/>
            <person name="Wang H."/>
        </authorList>
    </citation>
    <scope>NUCLEOTIDE SEQUENCE [LARGE SCALE GENOMIC DNA]</scope>
    <source>
        <strain evidence="3">TB1705</strain>
        <tissue evidence="3">Leaf</tissue>
    </source>
</reference>
<comment type="caution">
    <text evidence="3">The sequence shown here is derived from an EMBL/GenBank/DDBJ whole genome shotgun (WGS) entry which is preliminary data.</text>
</comment>
<feature type="domain" description="Bifunctional inhibitor/plant lipid transfer protein/seed storage helical" evidence="2">
    <location>
        <begin position="33"/>
        <end position="103"/>
    </location>
</feature>
<dbReference type="PANTHER" id="PTHR33286:SF23">
    <property type="entry name" value="BIFUNCTIONAL INHIBITOR_PLANT LIPID TRANSFER PROTEIN_SEED STORAGE HELICAL DOMAIN-CONTAINING PROTEIN"/>
    <property type="match status" value="1"/>
</dbReference>
<feature type="chain" id="PRO_5029546161" description="Bifunctional inhibitor/plant lipid transfer protein/seed storage helical domain-containing protein" evidence="1">
    <location>
        <begin position="32"/>
        <end position="109"/>
    </location>
</feature>